<organism evidence="5 6">
    <name type="scientific">Gordonibacter urolithinfaciens</name>
    <dbReference type="NCBI Taxonomy" id="1335613"/>
    <lineage>
        <taxon>Bacteria</taxon>
        <taxon>Bacillati</taxon>
        <taxon>Actinomycetota</taxon>
        <taxon>Coriobacteriia</taxon>
        <taxon>Eggerthellales</taxon>
        <taxon>Eggerthellaceae</taxon>
        <taxon>Gordonibacter</taxon>
    </lineage>
</organism>
<dbReference type="Pfam" id="PF00534">
    <property type="entry name" value="Glycos_transf_1"/>
    <property type="match status" value="1"/>
</dbReference>
<name>A0A6N8IJE4_9ACTN</name>
<dbReference type="PANTHER" id="PTHR45947:SF3">
    <property type="entry name" value="SULFOQUINOVOSYL TRANSFERASE SQD2"/>
    <property type="match status" value="1"/>
</dbReference>
<evidence type="ECO:0000313" key="5">
    <source>
        <dbReference type="EMBL" id="MVN15967.1"/>
    </source>
</evidence>
<evidence type="ECO:0000259" key="3">
    <source>
        <dbReference type="Pfam" id="PF00534"/>
    </source>
</evidence>
<dbReference type="Proteomes" id="UP000468327">
    <property type="component" value="Unassembled WGS sequence"/>
</dbReference>
<evidence type="ECO:0000256" key="1">
    <source>
        <dbReference type="ARBA" id="ARBA00022676"/>
    </source>
</evidence>
<dbReference type="EMBL" id="WPOC01000021">
    <property type="protein sequence ID" value="MVN15967.1"/>
    <property type="molecule type" value="Genomic_DNA"/>
</dbReference>
<evidence type="ECO:0000256" key="2">
    <source>
        <dbReference type="ARBA" id="ARBA00022679"/>
    </source>
</evidence>
<dbReference type="SUPFAM" id="SSF53756">
    <property type="entry name" value="UDP-Glycosyltransferase/glycogen phosphorylase"/>
    <property type="match status" value="1"/>
</dbReference>
<feature type="domain" description="Glycosyltransferase subfamily 4-like N-terminal" evidence="4">
    <location>
        <begin position="22"/>
        <end position="195"/>
    </location>
</feature>
<dbReference type="InterPro" id="IPR050194">
    <property type="entry name" value="Glycosyltransferase_grp1"/>
</dbReference>
<dbReference type="Pfam" id="PF13579">
    <property type="entry name" value="Glyco_trans_4_4"/>
    <property type="match status" value="1"/>
</dbReference>
<keyword evidence="6" id="KW-1185">Reference proteome</keyword>
<dbReference type="CDD" id="cd03794">
    <property type="entry name" value="GT4_WbuB-like"/>
    <property type="match status" value="1"/>
</dbReference>
<keyword evidence="1" id="KW-0328">Glycosyltransferase</keyword>
<proteinExistence type="predicted"/>
<dbReference type="AlphaFoldDB" id="A0A6N8IJE4"/>
<dbReference type="PANTHER" id="PTHR45947">
    <property type="entry name" value="SULFOQUINOVOSYL TRANSFERASE SQD2"/>
    <property type="match status" value="1"/>
</dbReference>
<dbReference type="GO" id="GO:0016758">
    <property type="term" value="F:hexosyltransferase activity"/>
    <property type="evidence" value="ECO:0007669"/>
    <property type="project" value="TreeGrafter"/>
</dbReference>
<reference evidence="5 6" key="1">
    <citation type="submission" date="2019-11" db="EMBL/GenBank/DDBJ databases">
        <title>Whole genome shotgun sequencing (WGS) data from Adlercreutzia equolifaciens ResAG-91, Eggerthella lenta MRI-F36, MRI-F37, MRI-F40, ResAG-49, ResAG-88, ResAG-121, ResAG-145, and Gordonibacter sp. ResAG-5, ResAG-26, ResAG-43, ResAG-50, ResAG-59.</title>
        <authorList>
            <person name="Stoll D.A."/>
            <person name="Danylec N."/>
            <person name="Franz C.M.A.P."/>
            <person name="Huch M."/>
        </authorList>
    </citation>
    <scope>NUCLEOTIDE SEQUENCE [LARGE SCALE GENOMIC DNA]</scope>
    <source>
        <strain evidence="5 6">ResAG-59</strain>
    </source>
</reference>
<dbReference type="Gene3D" id="3.40.50.2000">
    <property type="entry name" value="Glycogen Phosphorylase B"/>
    <property type="match status" value="2"/>
</dbReference>
<dbReference type="GO" id="GO:1901137">
    <property type="term" value="P:carbohydrate derivative biosynthetic process"/>
    <property type="evidence" value="ECO:0007669"/>
    <property type="project" value="UniProtKB-ARBA"/>
</dbReference>
<gene>
    <name evidence="5" type="ORF">GO738_11565</name>
</gene>
<accession>A0A6N8IJE4</accession>
<comment type="caution">
    <text evidence="5">The sequence shown here is derived from an EMBL/GenBank/DDBJ whole genome shotgun (WGS) entry which is preliminary data.</text>
</comment>
<keyword evidence="2 5" id="KW-0808">Transferase</keyword>
<evidence type="ECO:0000313" key="6">
    <source>
        <dbReference type="Proteomes" id="UP000468327"/>
    </source>
</evidence>
<sequence length="417" mass="47260">MGEPSSKVVWLVIQDNSLPEHGSHNRHYHFAKQLASLGFLPVVFSASKSRHSDKQLIEGKVPYLVDESHGFPFVYIRTPDYGGSMKKRLMTMVEFHARLHRHRKDFPKPAVVLGSSPYPLSPLLAIRLAKEFGGKSICEVRDLWPLSLEEYGIVEPGGFVASCMYRLEKYLYSRADEVVFTQEGAKSYIEGKGWSEAGGHPVRIDRVHYINNGIDLGEYDADKEAFVYEDRKLSDDEGFKVVYTGSIRRANDIGFILEVARELESDGVSFFLFGDGEEKVPLERRCADEAIDNVHFMGRVDKRYIPSILSQGMLLLMHSRAQYGLSNYGMSQNKLFDYLASGKPIISNLPNSYSIINRYDCGFEGPFDTPQDCARQILRMKDDPASLERWGRNSRQAASLFTFEALTRKLSGIIDRP</sequence>
<protein>
    <submittedName>
        <fullName evidence="5">Glycosyltransferase</fullName>
    </submittedName>
</protein>
<evidence type="ECO:0000259" key="4">
    <source>
        <dbReference type="Pfam" id="PF13579"/>
    </source>
</evidence>
<dbReference type="InterPro" id="IPR001296">
    <property type="entry name" value="Glyco_trans_1"/>
</dbReference>
<dbReference type="RefSeq" id="WP_157009646.1">
    <property type="nucleotide sequence ID" value="NZ_WPOC01000021.1"/>
</dbReference>
<feature type="domain" description="Glycosyl transferase family 1" evidence="3">
    <location>
        <begin position="232"/>
        <end position="396"/>
    </location>
</feature>
<dbReference type="InterPro" id="IPR028098">
    <property type="entry name" value="Glyco_trans_4-like_N"/>
</dbReference>